<reference evidence="1" key="2">
    <citation type="submission" date="2023-03" db="EMBL/GenBank/DDBJ databases">
        <authorList>
            <person name="Vazquez L."/>
            <person name="Rodriguez J."/>
            <person name="Mayo B."/>
            <person name="Florez A.B."/>
        </authorList>
    </citation>
    <scope>NUCLEOTIDE SEQUENCE</scope>
    <source>
        <strain evidence="1">5A3I</strain>
    </source>
</reference>
<proteinExistence type="predicted"/>
<dbReference type="Proteomes" id="UP001174037">
    <property type="component" value="Unassembled WGS sequence"/>
</dbReference>
<sequence length="97" mass="11567">MSKNGPYPNDLKEKEVYSCKVEKYDNSIKDRQVLSTNDKKQGFTFIMRDAKRQFIPSYKHTIKVKDYRFENQPYNIYDIRFDKPEAGYITVVVAENE</sequence>
<evidence type="ECO:0000313" key="1">
    <source>
        <dbReference type="EMBL" id="MDK9867039.1"/>
    </source>
</evidence>
<gene>
    <name evidence="1" type="ORF">P1A27_14000</name>
</gene>
<evidence type="ECO:0008006" key="3">
    <source>
        <dbReference type="Google" id="ProtNLM"/>
    </source>
</evidence>
<comment type="caution">
    <text evidence="1">The sequence shown here is derived from an EMBL/GenBank/DDBJ whole genome shotgun (WGS) entry which is preliminary data.</text>
</comment>
<protein>
    <recommendedName>
        <fullName evidence="3">Phage head-tail adapter protein</fullName>
    </recommendedName>
</protein>
<evidence type="ECO:0000313" key="2">
    <source>
        <dbReference type="Proteomes" id="UP001174037"/>
    </source>
</evidence>
<reference evidence="1" key="1">
    <citation type="journal article" date="2023" name="Int. J. Mol. Sci.">
        <title>Antibiotic Resistance/Susceptibility Profiles of Staphylococcus equorum Strains from Cheese, and Genome Analysis for Antibiotic Resistance Genes.</title>
        <authorList>
            <person name="Vazquez L."/>
            <person name="Srednik M.E."/>
            <person name="Rodriguez J."/>
            <person name="Florez A.B."/>
            <person name="Mayo B."/>
        </authorList>
    </citation>
    <scope>NUCLEOTIDE SEQUENCE</scope>
    <source>
        <strain evidence="1">5A3I</strain>
    </source>
</reference>
<accession>A0AAW7AJF5</accession>
<organism evidence="1 2">
    <name type="scientific">Staphylococcus equorum</name>
    <dbReference type="NCBI Taxonomy" id="246432"/>
    <lineage>
        <taxon>Bacteria</taxon>
        <taxon>Bacillati</taxon>
        <taxon>Bacillota</taxon>
        <taxon>Bacilli</taxon>
        <taxon>Bacillales</taxon>
        <taxon>Staphylococcaceae</taxon>
        <taxon>Staphylococcus</taxon>
    </lineage>
</organism>
<dbReference type="RefSeq" id="WP_285324476.1">
    <property type="nucleotide sequence ID" value="NZ_JARGCK010000020.1"/>
</dbReference>
<name>A0AAW7AJF5_9STAP</name>
<dbReference type="AlphaFoldDB" id="A0AAW7AJF5"/>
<dbReference type="EMBL" id="JARGCK010000020">
    <property type="protein sequence ID" value="MDK9867039.1"/>
    <property type="molecule type" value="Genomic_DNA"/>
</dbReference>